<name>A0A8S9KSR4_BRACR</name>
<dbReference type="AlphaFoldDB" id="A0A8S9KSR4"/>
<evidence type="ECO:0000313" key="3">
    <source>
        <dbReference type="Proteomes" id="UP000712281"/>
    </source>
</evidence>
<organism evidence="2 3">
    <name type="scientific">Brassica cretica</name>
    <name type="common">Mustard</name>
    <dbReference type="NCBI Taxonomy" id="69181"/>
    <lineage>
        <taxon>Eukaryota</taxon>
        <taxon>Viridiplantae</taxon>
        <taxon>Streptophyta</taxon>
        <taxon>Embryophyta</taxon>
        <taxon>Tracheophyta</taxon>
        <taxon>Spermatophyta</taxon>
        <taxon>Magnoliopsida</taxon>
        <taxon>eudicotyledons</taxon>
        <taxon>Gunneridae</taxon>
        <taxon>Pentapetalae</taxon>
        <taxon>rosids</taxon>
        <taxon>malvids</taxon>
        <taxon>Brassicales</taxon>
        <taxon>Brassicaceae</taxon>
        <taxon>Brassiceae</taxon>
        <taxon>Brassica</taxon>
    </lineage>
</organism>
<evidence type="ECO:0000256" key="1">
    <source>
        <dbReference type="SAM" id="MobiDB-lite"/>
    </source>
</evidence>
<gene>
    <name evidence="2" type="ORF">F2Q68_00008396</name>
</gene>
<sequence length="189" mass="21129">MKRFEKKIHEDDPLFGVVAKSQVGTLPGTSTEKIAPVVLEGMRQYLTVVEGPEKVARKERIKRSLMDLENDPLGQKTFLRLEPAPIVTTKLDKQKGLVFDFQLQEQEGRSVKARLGGKLMAGAIQAGMATCSLPKEFSLAYDHKNFQVSSSTEFLHTEEETWNLQEKGASKEQKECFQSGREASDGGKR</sequence>
<accession>A0A8S9KSR4</accession>
<comment type="caution">
    <text evidence="2">The sequence shown here is derived from an EMBL/GenBank/DDBJ whole genome shotgun (WGS) entry which is preliminary data.</text>
</comment>
<reference evidence="2" key="1">
    <citation type="submission" date="2019-12" db="EMBL/GenBank/DDBJ databases">
        <title>Genome sequencing and annotation of Brassica cretica.</title>
        <authorList>
            <person name="Studholme D.J."/>
            <person name="Sarris P.F."/>
        </authorList>
    </citation>
    <scope>NUCLEOTIDE SEQUENCE</scope>
    <source>
        <strain evidence="2">PFS-001/15</strain>
        <tissue evidence="2">Leaf</tissue>
    </source>
</reference>
<proteinExistence type="predicted"/>
<evidence type="ECO:0000313" key="2">
    <source>
        <dbReference type="EMBL" id="KAF2596378.1"/>
    </source>
</evidence>
<protein>
    <submittedName>
        <fullName evidence="2">Uncharacterized protein</fullName>
    </submittedName>
</protein>
<feature type="region of interest" description="Disordered" evidence="1">
    <location>
        <begin position="163"/>
        <end position="189"/>
    </location>
</feature>
<dbReference type="EMBL" id="QGKW02000717">
    <property type="protein sequence ID" value="KAF2596378.1"/>
    <property type="molecule type" value="Genomic_DNA"/>
</dbReference>
<dbReference type="Proteomes" id="UP000712281">
    <property type="component" value="Unassembled WGS sequence"/>
</dbReference>